<dbReference type="AlphaFoldDB" id="A0A847RXB4"/>
<evidence type="ECO:0000313" key="2">
    <source>
        <dbReference type="Proteomes" id="UP000570474"/>
    </source>
</evidence>
<comment type="caution">
    <text evidence="1">The sequence shown here is derived from an EMBL/GenBank/DDBJ whole genome shotgun (WGS) entry which is preliminary data.</text>
</comment>
<name>A0A847RXB4_9BACT</name>
<reference evidence="1 2" key="1">
    <citation type="submission" date="2020-04" db="EMBL/GenBank/DDBJ databases">
        <authorList>
            <person name="Yin C."/>
        </authorList>
    </citation>
    <scope>NUCLEOTIDE SEQUENCE [LARGE SCALE GENOMIC DNA]</scope>
    <source>
        <strain evidence="1 2">Ae27</strain>
    </source>
</reference>
<evidence type="ECO:0000313" key="1">
    <source>
        <dbReference type="EMBL" id="NLR67456.1"/>
    </source>
</evidence>
<dbReference type="Proteomes" id="UP000570474">
    <property type="component" value="Unassembled WGS sequence"/>
</dbReference>
<proteinExistence type="predicted"/>
<accession>A0A847RXB4</accession>
<sequence>MIPSIQKYPQFEANQILTNEQLNLLFGYNDEQTRLTRSHLIGIGIICGLDAITAADGKSVTITRGVGVTSAGYLVIQDTDLVYAASQNYSLPKEVAYPVLQNNAGANLYPLWQLLPQIPISNPDPSARNLDNPFLLDKVVMLFVELNKTGNKNCLPNSCDDKGSTVGVTIQPLLIRKSDADKIKAVIPGYPNKAALPDIRMPRFDVAKTALNTTADVIKAYKIILTKAFIDKVLANLKKLSDTFAFLNSNATALGNLIQNNTIFSYDTDSTIKLPVEYYYQYYYDFVSDLVDTYNEIKNKSGSVLATCCPDPTWFPRHLFLKEAVNPPSPSAYRHYFLPSPAVAREGQRTEEIVQLLNRLYMMLLTFPKIAAPTIIAGGGVSNSDLRVTPSYLGSNLSGKAIPHYYSEDKQSNNRQLFEYWNYRLTKDGKANQNLSYRAIEYPATEDFVKNPLRYDVEPYNFFRIEGHVGKNYKSVVNYLQGIINNNRLPFDIIAVKTGNKPDALTGSTFDAQFADLESEFLLIQADIICKGGANTTIDAFKKLTKLSQLNDPVPPNNQTMLAMLKALTIGGIPCDVSELVKLLDIYKTRMTTLQQQFLLSNYAEKHVGLQHKGGVPAGGTFVIVYHGDVATPSQPGKFFGDLIYLDAVTNKYKLDEQAFKFYHPDAGTAAVIGSLLGQIDPANPQAGDFIEKTFQPIIGKYKTPSRRPSYGGRGVVGAAGAGFSTGTPVGIAEGIVFADFYLPYQCCGDGSTIQYTINESSQALAADITGSECVDGQQVVHFLVTGGTAPYKANGNAVNSRFDLQYGSNQPGTVVVTDSAGGSVTVQVPAKTCEPPCNLPCNGIVTRCLYPTWMALPENNVFDAKLIRMEIAYLTIADENGLVLLDEQFVKDITDYLQQTGGIKNSNYHDFMKAVADMINKRVDKLAKGIFKIEYLVKDDTVTGQFMIMSYPCQAFDLRIRMDFDGYYYDYRYTKNGVDAQLEIRNQHSDQTRLPKYGCFIDDQCKGTSIQKPCANDGLVIKRETDNFYFVTGEYKAIYWIAEEGTPGFGTGPQFHLDNSDRMPEKIRVIAIDNNGCWAYAEYTRRSN</sequence>
<gene>
    <name evidence="1" type="ORF">HGH92_24340</name>
</gene>
<dbReference type="RefSeq" id="WP_168873418.1">
    <property type="nucleotide sequence ID" value="NZ_JABAIA010000003.1"/>
</dbReference>
<protein>
    <submittedName>
        <fullName evidence="1">Uncharacterized protein</fullName>
    </submittedName>
</protein>
<dbReference type="EMBL" id="JABAIA010000003">
    <property type="protein sequence ID" value="NLR67456.1"/>
    <property type="molecule type" value="Genomic_DNA"/>
</dbReference>
<organism evidence="1 2">
    <name type="scientific">Chitinophaga varians</name>
    <dbReference type="NCBI Taxonomy" id="2202339"/>
    <lineage>
        <taxon>Bacteria</taxon>
        <taxon>Pseudomonadati</taxon>
        <taxon>Bacteroidota</taxon>
        <taxon>Chitinophagia</taxon>
        <taxon>Chitinophagales</taxon>
        <taxon>Chitinophagaceae</taxon>
        <taxon>Chitinophaga</taxon>
    </lineage>
</organism>
<keyword evidence="2" id="KW-1185">Reference proteome</keyword>